<organism evidence="1 2">
    <name type="scientific">Blepharisma stoltei</name>
    <dbReference type="NCBI Taxonomy" id="1481888"/>
    <lineage>
        <taxon>Eukaryota</taxon>
        <taxon>Sar</taxon>
        <taxon>Alveolata</taxon>
        <taxon>Ciliophora</taxon>
        <taxon>Postciliodesmatophora</taxon>
        <taxon>Heterotrichea</taxon>
        <taxon>Heterotrichida</taxon>
        <taxon>Blepharismidae</taxon>
        <taxon>Blepharisma</taxon>
    </lineage>
</organism>
<protein>
    <submittedName>
        <fullName evidence="1">Uncharacterized protein</fullName>
    </submittedName>
</protein>
<sequence length="77" mass="8828">MELMQCFERGCKNEVVYLCPCTSPETLSCVQHIGEHVILPNIAHVPNLIFVEPCKVTKEEILKFLKRKNSKNSKLKV</sequence>
<comment type="caution">
    <text evidence="1">The sequence shown here is derived from an EMBL/GenBank/DDBJ whole genome shotgun (WGS) entry which is preliminary data.</text>
</comment>
<gene>
    <name evidence="1" type="ORF">BSTOLATCC_MIC7241</name>
</gene>
<accession>A0AAU9IGV6</accession>
<proteinExistence type="predicted"/>
<reference evidence="1" key="1">
    <citation type="submission" date="2021-09" db="EMBL/GenBank/DDBJ databases">
        <authorList>
            <consortium name="AG Swart"/>
            <person name="Singh M."/>
            <person name="Singh A."/>
            <person name="Seah K."/>
            <person name="Emmerich C."/>
        </authorList>
    </citation>
    <scope>NUCLEOTIDE SEQUENCE</scope>
    <source>
        <strain evidence="1">ATCC30299</strain>
    </source>
</reference>
<dbReference type="EMBL" id="CAJZBQ010000008">
    <property type="protein sequence ID" value="CAG9312717.1"/>
    <property type="molecule type" value="Genomic_DNA"/>
</dbReference>
<evidence type="ECO:0000313" key="2">
    <source>
        <dbReference type="Proteomes" id="UP001162131"/>
    </source>
</evidence>
<dbReference type="AlphaFoldDB" id="A0AAU9IGV6"/>
<dbReference type="Proteomes" id="UP001162131">
    <property type="component" value="Unassembled WGS sequence"/>
</dbReference>
<evidence type="ECO:0000313" key="1">
    <source>
        <dbReference type="EMBL" id="CAG9312717.1"/>
    </source>
</evidence>
<keyword evidence="2" id="KW-1185">Reference proteome</keyword>
<name>A0AAU9IGV6_9CILI</name>